<dbReference type="PATRIC" id="fig|483937.3.peg.6242"/>
<dbReference type="PROSITE" id="PS51257">
    <property type="entry name" value="PROKAR_LIPOPROTEIN"/>
    <property type="match status" value="1"/>
</dbReference>
<evidence type="ECO:0000313" key="4">
    <source>
        <dbReference type="EMBL" id="KWX72978.1"/>
    </source>
</evidence>
<gene>
    <name evidence="4" type="ORF">AMQ84_24020</name>
</gene>
<accession>A0A132TNM2</accession>
<feature type="compositionally biased region" description="Low complexity" evidence="1">
    <location>
        <begin position="142"/>
        <end position="181"/>
    </location>
</feature>
<feature type="chain" id="PRO_5038718933" description="Transcobalamin-like C-terminal domain-containing protein" evidence="2">
    <location>
        <begin position="24"/>
        <end position="300"/>
    </location>
</feature>
<dbReference type="RefSeq" id="WP_060862424.1">
    <property type="nucleotide sequence ID" value="NZ_LIRB01000143.1"/>
</dbReference>
<dbReference type="Proteomes" id="UP000070475">
    <property type="component" value="Unassembled WGS sequence"/>
</dbReference>
<keyword evidence="2" id="KW-0732">Signal</keyword>
<organism evidence="4 5">
    <name type="scientific">Paenibacillus riograndensis</name>
    <dbReference type="NCBI Taxonomy" id="483937"/>
    <lineage>
        <taxon>Bacteria</taxon>
        <taxon>Bacillati</taxon>
        <taxon>Bacillota</taxon>
        <taxon>Bacilli</taxon>
        <taxon>Bacillales</taxon>
        <taxon>Paenibacillaceae</taxon>
        <taxon>Paenibacillus</taxon>
        <taxon>Paenibacillus sonchi group</taxon>
    </lineage>
</organism>
<dbReference type="InterPro" id="IPR027954">
    <property type="entry name" value="Transcobalamin-like_C"/>
</dbReference>
<comment type="caution">
    <text evidence="4">The sequence shown here is derived from an EMBL/GenBank/DDBJ whole genome shotgun (WGS) entry which is preliminary data.</text>
</comment>
<protein>
    <recommendedName>
        <fullName evidence="3">Transcobalamin-like C-terminal domain-containing protein</fullName>
    </recommendedName>
</protein>
<reference evidence="4 5" key="1">
    <citation type="submission" date="2015-08" db="EMBL/GenBank/DDBJ databases">
        <title>Genomes of Paenibacillus riograndensis.</title>
        <authorList>
            <person name="Sant'Anna F.H."/>
            <person name="Souza R."/>
            <person name="Ambrosini A."/>
            <person name="Bach E."/>
            <person name="Fernandes G."/>
            <person name="Balsanelli E."/>
            <person name="Baura V.A."/>
            <person name="Pedrosa F.O."/>
            <person name="Souza E.M."/>
            <person name="Passaglia L."/>
        </authorList>
    </citation>
    <scope>NUCLEOTIDE SEQUENCE [LARGE SCALE GENOMIC DNA]</scope>
    <source>
        <strain evidence="4 5">CAS34</strain>
    </source>
</reference>
<proteinExistence type="predicted"/>
<dbReference type="AlphaFoldDB" id="A0A132TNM2"/>
<name>A0A132TNM2_9BACL</name>
<feature type="compositionally biased region" description="Low complexity" evidence="1">
    <location>
        <begin position="100"/>
        <end position="110"/>
    </location>
</feature>
<feature type="domain" description="Transcobalamin-like C-terminal" evidence="3">
    <location>
        <begin position="213"/>
        <end position="288"/>
    </location>
</feature>
<evidence type="ECO:0000313" key="5">
    <source>
        <dbReference type="Proteomes" id="UP000070475"/>
    </source>
</evidence>
<dbReference type="EMBL" id="LIRB01000143">
    <property type="protein sequence ID" value="KWX72978.1"/>
    <property type="molecule type" value="Genomic_DNA"/>
</dbReference>
<evidence type="ECO:0000259" key="3">
    <source>
        <dbReference type="Pfam" id="PF14478"/>
    </source>
</evidence>
<feature type="region of interest" description="Disordered" evidence="1">
    <location>
        <begin position="31"/>
        <end position="87"/>
    </location>
</feature>
<evidence type="ECO:0000256" key="2">
    <source>
        <dbReference type="SAM" id="SignalP"/>
    </source>
</evidence>
<dbReference type="Pfam" id="PF14478">
    <property type="entry name" value="DUF4430"/>
    <property type="match status" value="1"/>
</dbReference>
<dbReference type="OrthoDB" id="2356646at2"/>
<evidence type="ECO:0000256" key="1">
    <source>
        <dbReference type="SAM" id="MobiDB-lite"/>
    </source>
</evidence>
<sequence length="300" mass="29258">MSKSIQQWLFTPLLLLSAAVLLAGCAAGADTAGGAQSPAAGTAAVQSPQPKTPASPLPGDAATPVPSAAADGTAPPSGAEPAAVTKPASVTASAAPATAKASAGTAKPAVGAKPPASTKPAAGAKPTASTKPAAGAKPTASTKPATGAQPAAGTKPAATAKPSATAQAPAAAKPTAAAPAKPAGAVNTVTLSIVGDKEHGTIFAAAAVDIKSGESALELLKRITRSNKIQMEYQGAKSFAYVEGIDNLYEFDQGPESGWIYKVNGEVPGKGAGSYALQPGDTVEWLYTLDMGKDVGAKVQ</sequence>
<dbReference type="Gene3D" id="2.170.130.30">
    <property type="match status" value="1"/>
</dbReference>
<feature type="signal peptide" evidence="2">
    <location>
        <begin position="1"/>
        <end position="23"/>
    </location>
</feature>
<feature type="region of interest" description="Disordered" evidence="1">
    <location>
        <begin position="100"/>
        <end position="181"/>
    </location>
</feature>
<keyword evidence="5" id="KW-1185">Reference proteome</keyword>